<evidence type="ECO:0000256" key="14">
    <source>
        <dbReference type="SAM" id="MobiDB-lite"/>
    </source>
</evidence>
<evidence type="ECO:0000256" key="11">
    <source>
        <dbReference type="ARBA" id="ARBA00023244"/>
    </source>
</evidence>
<dbReference type="FunFam" id="3.40.50.1400:FF:000003">
    <property type="entry name" value="Ferrochelatase"/>
    <property type="match status" value="1"/>
</dbReference>
<keyword evidence="4 13" id="KW-0999">Mitochondrion inner membrane</keyword>
<dbReference type="GO" id="GO:0004325">
    <property type="term" value="F:ferrochelatase activity"/>
    <property type="evidence" value="ECO:0007669"/>
    <property type="project" value="UniProtKB-UniRule"/>
</dbReference>
<dbReference type="UniPathway" id="UPA00252">
    <property type="reaction ID" value="UER00325"/>
</dbReference>
<dbReference type="KEGG" id="lak:106152172"/>
<dbReference type="SUPFAM" id="SSF53800">
    <property type="entry name" value="Chelatase"/>
    <property type="match status" value="1"/>
</dbReference>
<keyword evidence="11 13" id="KW-0627">Porphyrin biosynthesis</keyword>
<evidence type="ECO:0000256" key="2">
    <source>
        <dbReference type="ARBA" id="ARBA00004943"/>
    </source>
</evidence>
<feature type="region of interest" description="Disordered" evidence="14">
    <location>
        <begin position="38"/>
        <end position="57"/>
    </location>
</feature>
<evidence type="ECO:0000313" key="15">
    <source>
        <dbReference type="Proteomes" id="UP000085678"/>
    </source>
</evidence>
<organism evidence="15 16">
    <name type="scientific">Lingula anatina</name>
    <name type="common">Brachiopod</name>
    <name type="synonym">Lingula unguis</name>
    <dbReference type="NCBI Taxonomy" id="7574"/>
    <lineage>
        <taxon>Eukaryota</taxon>
        <taxon>Metazoa</taxon>
        <taxon>Spiralia</taxon>
        <taxon>Lophotrochozoa</taxon>
        <taxon>Brachiopoda</taxon>
        <taxon>Linguliformea</taxon>
        <taxon>Lingulata</taxon>
        <taxon>Lingulida</taxon>
        <taxon>Linguloidea</taxon>
        <taxon>Lingulidae</taxon>
        <taxon>Lingula</taxon>
    </lineage>
</organism>
<dbReference type="GeneID" id="106152172"/>
<dbReference type="STRING" id="7574.A0A1S3H7M9"/>
<evidence type="ECO:0000256" key="6">
    <source>
        <dbReference type="ARBA" id="ARBA00023004"/>
    </source>
</evidence>
<dbReference type="InterPro" id="IPR019772">
    <property type="entry name" value="Ferrochelatase_AS"/>
</dbReference>
<comment type="similarity">
    <text evidence="3 13">Belongs to the ferrochelatase family.</text>
</comment>
<evidence type="ECO:0000313" key="16">
    <source>
        <dbReference type="RefSeq" id="XP_013381124.1"/>
    </source>
</evidence>
<dbReference type="OMA" id="WLEPDIC"/>
<keyword evidence="10 13" id="KW-0456">Lyase</keyword>
<evidence type="ECO:0000256" key="8">
    <source>
        <dbReference type="ARBA" id="ARBA00023133"/>
    </source>
</evidence>
<reference evidence="16" key="1">
    <citation type="submission" date="2025-08" db="UniProtKB">
        <authorList>
            <consortium name="RefSeq"/>
        </authorList>
    </citation>
    <scope>IDENTIFICATION</scope>
    <source>
        <tissue evidence="16">Gonads</tissue>
    </source>
</reference>
<evidence type="ECO:0000256" key="13">
    <source>
        <dbReference type="RuleBase" id="RU000607"/>
    </source>
</evidence>
<keyword evidence="5" id="KW-0809">Transit peptide</keyword>
<dbReference type="GO" id="GO:0006783">
    <property type="term" value="P:heme biosynthetic process"/>
    <property type="evidence" value="ECO:0007669"/>
    <property type="project" value="UniProtKB-UniRule"/>
</dbReference>
<dbReference type="FunCoup" id="A0A1S3H7M9">
    <property type="interactions" value="1899"/>
</dbReference>
<dbReference type="InterPro" id="IPR001015">
    <property type="entry name" value="Ferrochelatase"/>
</dbReference>
<comment type="catalytic activity">
    <reaction evidence="12">
        <text>heme b + 2 H(+) = protoporphyrin IX + Fe(2+)</text>
        <dbReference type="Rhea" id="RHEA:22584"/>
        <dbReference type="ChEBI" id="CHEBI:15378"/>
        <dbReference type="ChEBI" id="CHEBI:29033"/>
        <dbReference type="ChEBI" id="CHEBI:57306"/>
        <dbReference type="ChEBI" id="CHEBI:60344"/>
        <dbReference type="EC" id="4.98.1.1"/>
    </reaction>
    <physiologicalReaction direction="right-to-left" evidence="12">
        <dbReference type="Rhea" id="RHEA:22586"/>
    </physiologicalReaction>
</comment>
<dbReference type="PROSITE" id="PS00534">
    <property type="entry name" value="FERROCHELATASE"/>
    <property type="match status" value="1"/>
</dbReference>
<dbReference type="Pfam" id="PF00762">
    <property type="entry name" value="Ferrochelatase"/>
    <property type="match status" value="1"/>
</dbReference>
<dbReference type="Gene3D" id="3.40.50.1400">
    <property type="match status" value="2"/>
</dbReference>
<dbReference type="Proteomes" id="UP000085678">
    <property type="component" value="Unplaced"/>
</dbReference>
<dbReference type="PANTHER" id="PTHR11108:SF1">
    <property type="entry name" value="FERROCHELATASE, MITOCHONDRIAL"/>
    <property type="match status" value="1"/>
</dbReference>
<comment type="function">
    <text evidence="13">Catalyzes the ferrous insertion into protoporphyrin IX.</text>
</comment>
<dbReference type="CDD" id="cd03411">
    <property type="entry name" value="Ferrochelatase_N"/>
    <property type="match status" value="1"/>
</dbReference>
<dbReference type="AlphaFoldDB" id="A0A1S3H7M9"/>
<comment type="pathway">
    <text evidence="2 13">Porphyrin-containing compound metabolism; protoheme biosynthesis; protoheme from protoporphyrin-IX: step 1/1.</text>
</comment>
<dbReference type="PANTHER" id="PTHR11108">
    <property type="entry name" value="FERROCHELATASE"/>
    <property type="match status" value="1"/>
</dbReference>
<keyword evidence="9" id="KW-0472">Membrane</keyword>
<proteinExistence type="inferred from homology"/>
<accession>A0A1S3H7M9</accession>
<keyword evidence="6 13" id="KW-0408">Iron</keyword>
<keyword evidence="15" id="KW-1185">Reference proteome</keyword>
<evidence type="ECO:0000256" key="5">
    <source>
        <dbReference type="ARBA" id="ARBA00022946"/>
    </source>
</evidence>
<evidence type="ECO:0000256" key="3">
    <source>
        <dbReference type="ARBA" id="ARBA00007718"/>
    </source>
</evidence>
<dbReference type="InParanoid" id="A0A1S3H7M9"/>
<dbReference type="NCBIfam" id="TIGR00109">
    <property type="entry name" value="hemH"/>
    <property type="match status" value="1"/>
</dbReference>
<evidence type="ECO:0000256" key="9">
    <source>
        <dbReference type="ARBA" id="ARBA00023136"/>
    </source>
</evidence>
<dbReference type="InterPro" id="IPR033659">
    <property type="entry name" value="Ferrochelatase_N"/>
</dbReference>
<evidence type="ECO:0000256" key="1">
    <source>
        <dbReference type="ARBA" id="ARBA00004443"/>
    </source>
</evidence>
<dbReference type="EC" id="4.98.1.1" evidence="13"/>
<dbReference type="OrthoDB" id="1323at2759"/>
<dbReference type="HAMAP" id="MF_00323">
    <property type="entry name" value="Ferrochelatase"/>
    <property type="match status" value="1"/>
</dbReference>
<dbReference type="RefSeq" id="XP_013381124.1">
    <property type="nucleotide sequence ID" value="XM_013525670.2"/>
</dbReference>
<dbReference type="InterPro" id="IPR033644">
    <property type="entry name" value="Ferrochelatase_C"/>
</dbReference>
<dbReference type="GO" id="GO:0005743">
    <property type="term" value="C:mitochondrial inner membrane"/>
    <property type="evidence" value="ECO:0007669"/>
    <property type="project" value="UniProtKB-SubCell"/>
</dbReference>
<evidence type="ECO:0000256" key="4">
    <source>
        <dbReference type="ARBA" id="ARBA00022792"/>
    </source>
</evidence>
<evidence type="ECO:0000256" key="7">
    <source>
        <dbReference type="ARBA" id="ARBA00023128"/>
    </source>
</evidence>
<protein>
    <recommendedName>
        <fullName evidence="13">Ferrochelatase</fullName>
        <ecNumber evidence="13">4.98.1.1</ecNumber>
    </recommendedName>
</protein>
<name>A0A1S3H7M9_LINAN</name>
<dbReference type="CDD" id="cd00419">
    <property type="entry name" value="Ferrochelatase_C"/>
    <property type="match status" value="1"/>
</dbReference>
<gene>
    <name evidence="16" type="primary">LOC106152172</name>
</gene>
<sequence length="430" mass="47635">MSVGISPRWCLFSVRHVAKQFLSRGVCTTSSKAQSVETSTGAGEAAHEENAGPNPKTGILMLNLGGPETLEDVHDFLLRLFCDKDLIPLPAQSRLAKFIAKRRTPKIIEQYKEIGGGSPIKKWTEIQGEGMVKILDQISPETAPHKYYIGFRYANPLTEDAIEQMESDGIQRAVAFTQYPQYSCSTTGSSINAIYRHYAKRSQASDIVWSTLDRWPTHPGLVEAFKLNIQAELEKFPEEDQDDVVILFSAHSLPLTVVNRGDPYPYEVAATVDRVMEALGNTHSYRLVWQSKVGPQPWLSPQTDAAIKGLAKKGNKNILLVPIAFTSDHIETLFELDLEYGQTLAAEAGVKMIRRAAALNDHPVFIQALADLVKGHLQSNVACSKQLPLRCPGCVNATCGLAKDFMARNQKLLDIFQQGDILLEKEKAKM</sequence>
<comment type="subcellular location">
    <subcellularLocation>
        <location evidence="1">Mitochondrion inner membrane</location>
        <topology evidence="1">Peripheral membrane protein</topology>
        <orientation evidence="1">Matrix side</orientation>
    </subcellularLocation>
</comment>
<keyword evidence="7" id="KW-0496">Mitochondrion</keyword>
<evidence type="ECO:0000256" key="10">
    <source>
        <dbReference type="ARBA" id="ARBA00023239"/>
    </source>
</evidence>
<keyword evidence="8 13" id="KW-0350">Heme biosynthesis</keyword>
<evidence type="ECO:0000256" key="12">
    <source>
        <dbReference type="ARBA" id="ARBA00049915"/>
    </source>
</evidence>